<reference evidence="6 8" key="2">
    <citation type="submission" date="2016-11" db="EMBL/GenBank/DDBJ databases">
        <title>Whole genomes of Flavobacteriaceae.</title>
        <authorList>
            <person name="Stine C."/>
            <person name="Li C."/>
            <person name="Tadesse D."/>
        </authorList>
    </citation>
    <scope>NUCLEOTIDE SEQUENCE [LARGE SCALE GENOMIC DNA]</scope>
    <source>
        <strain evidence="6 8">ATCC 29551</strain>
    </source>
</reference>
<gene>
    <name evidence="6" type="ORF">B0A62_08665</name>
    <name evidence="5" type="ORF">IW20_09510</name>
</gene>
<accession>A0A086AJ51</accession>
<dbReference type="GO" id="GO:0044550">
    <property type="term" value="P:secondary metabolite biosynthetic process"/>
    <property type="evidence" value="ECO:0007669"/>
    <property type="project" value="TreeGrafter"/>
</dbReference>
<organism evidence="5 7">
    <name type="scientific">Flavobacterium hydatis</name>
    <name type="common">Cytophaga aquatilis</name>
    <dbReference type="NCBI Taxonomy" id="991"/>
    <lineage>
        <taxon>Bacteria</taxon>
        <taxon>Pseudomonadati</taxon>
        <taxon>Bacteroidota</taxon>
        <taxon>Flavobacteriia</taxon>
        <taxon>Flavobacteriales</taxon>
        <taxon>Flavobacteriaceae</taxon>
        <taxon>Flavobacterium</taxon>
    </lineage>
</organism>
<comment type="caution">
    <text evidence="5">The sequence shown here is derived from an EMBL/GenBank/DDBJ whole genome shotgun (WGS) entry which is preliminary data.</text>
</comment>
<sequence length="336" mass="37228">MKANIKAISYYLPEAILSNDLINQEFPEWDIEKISSKTGINSRHISANDEFSSDMAVKAAEKLFVEHNIDKSTIDFLLFCTQSPDYFLPTTACIIQEKLGLNTTIGALDFNLGCSGFVYGLSLAKGLIAGGMAKNVLLITSETYSKFIHPKDKSNKTIFGDAAAATLISSEEGFCSIGNFIFGTDGKGAENLIVKQGGMRFPVSNDNEDITDEFGNVRNDKNLFMNGTEIFNFTGEFVPKLTESILEKSNLTKDDIDLFIFHQANKYMLNHLRKKIKIPEEKFFISMQHCGNTVSSTIPIALYEAQKEDRLANCHNLILAGFGVGYSWAACNLIID</sequence>
<dbReference type="PANTHER" id="PTHR34069">
    <property type="entry name" value="3-OXOACYL-[ACYL-CARRIER-PROTEIN] SYNTHASE 3"/>
    <property type="match status" value="1"/>
</dbReference>
<dbReference type="InterPro" id="IPR013747">
    <property type="entry name" value="ACP_syn_III_C"/>
</dbReference>
<dbReference type="GO" id="GO:0004315">
    <property type="term" value="F:3-oxoacyl-[acyl-carrier-protein] synthase activity"/>
    <property type="evidence" value="ECO:0007669"/>
    <property type="project" value="InterPro"/>
</dbReference>
<dbReference type="NCBIfam" id="NF006829">
    <property type="entry name" value="PRK09352.1"/>
    <property type="match status" value="1"/>
</dbReference>
<evidence type="ECO:0000256" key="1">
    <source>
        <dbReference type="ARBA" id="ARBA00022679"/>
    </source>
</evidence>
<dbReference type="AlphaFoldDB" id="A0A086AJ51"/>
<feature type="domain" description="Beta-ketoacyl-[acyl-carrier-protein] synthase III C-terminal" evidence="3">
    <location>
        <begin position="246"/>
        <end position="331"/>
    </location>
</feature>
<dbReference type="Pfam" id="PF08541">
    <property type="entry name" value="ACP_syn_III_C"/>
    <property type="match status" value="1"/>
</dbReference>
<evidence type="ECO:0000313" key="6">
    <source>
        <dbReference type="EMBL" id="OXA95370.1"/>
    </source>
</evidence>
<dbReference type="eggNOG" id="COG0332">
    <property type="taxonomic scope" value="Bacteria"/>
</dbReference>
<dbReference type="Pfam" id="PF08545">
    <property type="entry name" value="ACP_syn_III"/>
    <property type="match status" value="1"/>
</dbReference>
<dbReference type="Proteomes" id="UP000028712">
    <property type="component" value="Unassembled WGS sequence"/>
</dbReference>
<dbReference type="EMBL" id="JPRM01000013">
    <property type="protein sequence ID" value="KFF16715.1"/>
    <property type="molecule type" value="Genomic_DNA"/>
</dbReference>
<keyword evidence="1" id="KW-0808">Transferase</keyword>
<evidence type="ECO:0000259" key="3">
    <source>
        <dbReference type="Pfam" id="PF08541"/>
    </source>
</evidence>
<evidence type="ECO:0000313" key="8">
    <source>
        <dbReference type="Proteomes" id="UP000198424"/>
    </source>
</evidence>
<dbReference type="PANTHER" id="PTHR34069:SF2">
    <property type="entry name" value="BETA-KETOACYL-[ACYL-CARRIER-PROTEIN] SYNTHASE III"/>
    <property type="match status" value="1"/>
</dbReference>
<dbReference type="Gene3D" id="3.40.47.10">
    <property type="match status" value="1"/>
</dbReference>
<proteinExistence type="predicted"/>
<name>A0A086AJ51_FLAHY</name>
<keyword evidence="2" id="KW-0012">Acyltransferase</keyword>
<dbReference type="InterPro" id="IPR013751">
    <property type="entry name" value="ACP_syn_III_N"/>
</dbReference>
<evidence type="ECO:0000313" key="7">
    <source>
        <dbReference type="Proteomes" id="UP000028712"/>
    </source>
</evidence>
<evidence type="ECO:0000256" key="2">
    <source>
        <dbReference type="ARBA" id="ARBA00023315"/>
    </source>
</evidence>
<dbReference type="GO" id="GO:0006633">
    <property type="term" value="P:fatty acid biosynthetic process"/>
    <property type="evidence" value="ECO:0007669"/>
    <property type="project" value="InterPro"/>
</dbReference>
<reference evidence="5 7" key="1">
    <citation type="submission" date="2014-07" db="EMBL/GenBank/DDBJ databases">
        <title>Genome of Flavobacterium hydatis DSM 2063.</title>
        <authorList>
            <person name="Pipes S.E."/>
            <person name="Stropko S.J."/>
            <person name="Newman J.D."/>
        </authorList>
    </citation>
    <scope>NUCLEOTIDE SEQUENCE [LARGE SCALE GENOMIC DNA]</scope>
    <source>
        <strain evidence="5 7">DSM 2063</strain>
    </source>
</reference>
<dbReference type="STRING" id="991.IW20_09510"/>
<keyword evidence="8" id="KW-1185">Reference proteome</keyword>
<dbReference type="CDD" id="cd00830">
    <property type="entry name" value="KAS_III"/>
    <property type="match status" value="1"/>
</dbReference>
<dbReference type="InterPro" id="IPR016039">
    <property type="entry name" value="Thiolase-like"/>
</dbReference>
<evidence type="ECO:0000259" key="4">
    <source>
        <dbReference type="Pfam" id="PF08545"/>
    </source>
</evidence>
<feature type="domain" description="Beta-ketoacyl-[acyl-carrier-protein] synthase III N-terminal" evidence="4">
    <location>
        <begin position="108"/>
        <end position="186"/>
    </location>
</feature>
<evidence type="ECO:0000313" key="5">
    <source>
        <dbReference type="EMBL" id="KFF16715.1"/>
    </source>
</evidence>
<dbReference type="RefSeq" id="WP_035621219.1">
    <property type="nucleotide sequence ID" value="NZ_JBEWQG010000006.1"/>
</dbReference>
<protein>
    <submittedName>
        <fullName evidence="5">3-oxoacyl-ACP synthase</fullName>
    </submittedName>
    <submittedName>
        <fullName evidence="6">Ketoacyl-ACP synthase III</fullName>
    </submittedName>
</protein>
<dbReference type="OrthoDB" id="9815506at2"/>
<dbReference type="Proteomes" id="UP000198424">
    <property type="component" value="Unassembled WGS sequence"/>
</dbReference>
<dbReference type="EMBL" id="MUGY01000007">
    <property type="protein sequence ID" value="OXA95370.1"/>
    <property type="molecule type" value="Genomic_DNA"/>
</dbReference>
<dbReference type="SUPFAM" id="SSF53901">
    <property type="entry name" value="Thiolase-like"/>
    <property type="match status" value="1"/>
</dbReference>